<keyword evidence="2" id="KW-1185">Reference proteome</keyword>
<organism evidence="1 2">
    <name type="scientific">Pseudolycoriella hygida</name>
    <dbReference type="NCBI Taxonomy" id="35572"/>
    <lineage>
        <taxon>Eukaryota</taxon>
        <taxon>Metazoa</taxon>
        <taxon>Ecdysozoa</taxon>
        <taxon>Arthropoda</taxon>
        <taxon>Hexapoda</taxon>
        <taxon>Insecta</taxon>
        <taxon>Pterygota</taxon>
        <taxon>Neoptera</taxon>
        <taxon>Endopterygota</taxon>
        <taxon>Diptera</taxon>
        <taxon>Nematocera</taxon>
        <taxon>Sciaroidea</taxon>
        <taxon>Sciaridae</taxon>
        <taxon>Pseudolycoriella</taxon>
    </lineage>
</organism>
<dbReference type="AlphaFoldDB" id="A0A9Q0RZU0"/>
<comment type="caution">
    <text evidence="1">The sequence shown here is derived from an EMBL/GenBank/DDBJ whole genome shotgun (WGS) entry which is preliminary data.</text>
</comment>
<dbReference type="Proteomes" id="UP001151699">
    <property type="component" value="Chromosome X"/>
</dbReference>
<dbReference type="EMBL" id="WJQU01000003">
    <property type="protein sequence ID" value="KAJ6638957.1"/>
    <property type="molecule type" value="Genomic_DNA"/>
</dbReference>
<evidence type="ECO:0000313" key="1">
    <source>
        <dbReference type="EMBL" id="KAJ6638957.1"/>
    </source>
</evidence>
<gene>
    <name evidence="1" type="ORF">Bhyg_11695</name>
</gene>
<proteinExistence type="predicted"/>
<accession>A0A9Q0RZU0</accession>
<protein>
    <submittedName>
        <fullName evidence="1">Uncharacterized protein</fullName>
    </submittedName>
</protein>
<reference evidence="1" key="1">
    <citation type="submission" date="2022-07" db="EMBL/GenBank/DDBJ databases">
        <authorList>
            <person name="Trinca V."/>
            <person name="Uliana J.V.C."/>
            <person name="Torres T.T."/>
            <person name="Ward R.J."/>
            <person name="Monesi N."/>
        </authorList>
    </citation>
    <scope>NUCLEOTIDE SEQUENCE</scope>
    <source>
        <strain evidence="1">HSMRA1968</strain>
        <tissue evidence="1">Whole embryos</tissue>
    </source>
</reference>
<evidence type="ECO:0000313" key="2">
    <source>
        <dbReference type="Proteomes" id="UP001151699"/>
    </source>
</evidence>
<name>A0A9Q0RZU0_9DIPT</name>
<sequence>MWTTVLIQRKSMTLPSSTQTSINSSVLSHITSNYIQGFFKFDDPIRLVEVFVQLIFCLLKKRIGRKRFVSEGDGGHIKPQTLRIFD</sequence>